<feature type="non-terminal residue" evidence="1">
    <location>
        <position position="1"/>
    </location>
</feature>
<dbReference type="AlphaFoldDB" id="A0AAN5CCP7"/>
<evidence type="ECO:0000313" key="1">
    <source>
        <dbReference type="EMBL" id="GMR37654.1"/>
    </source>
</evidence>
<accession>A0AAN5CCP7</accession>
<feature type="non-terminal residue" evidence="1">
    <location>
        <position position="302"/>
    </location>
</feature>
<protein>
    <submittedName>
        <fullName evidence="1">Uncharacterized protein</fullName>
    </submittedName>
</protein>
<proteinExistence type="predicted"/>
<reference evidence="2" key="1">
    <citation type="submission" date="2022-10" db="EMBL/GenBank/DDBJ databases">
        <title>Genome assembly of Pristionchus species.</title>
        <authorList>
            <person name="Yoshida K."/>
            <person name="Sommer R.J."/>
        </authorList>
    </citation>
    <scope>NUCLEOTIDE SEQUENCE [LARGE SCALE GENOMIC DNA]</scope>
    <source>
        <strain evidence="2">RS5460</strain>
    </source>
</reference>
<dbReference type="Proteomes" id="UP001328107">
    <property type="component" value="Unassembled WGS sequence"/>
</dbReference>
<dbReference type="EMBL" id="BTRK01000002">
    <property type="protein sequence ID" value="GMR37654.1"/>
    <property type="molecule type" value="Genomic_DNA"/>
</dbReference>
<sequence>FLIAKLFIGNEYNERIDSSTLNLLGDCEWRSSLSDCSKRAIGSAIVGVDEGCLLSVLLVDLHIGTVGVATSFEDESRGEGRSDAVESIENSENVRKGEDVDVVRIVNAHLGFARAGNCSTVGGGSKVSEKFSSEKTSDSLDANLVVVITSSSQQFDILVHELLRGSLGTRLVVSRHLDLLVGQFRDDCINQSRVDSGARGRPLSHHHGNESSLLDIEVGGEIEFSDDVFPCIRTCEKRNEEPVCLHILSEDGRDDGVVLRSSTKEGICEGSCTHEASIYGGRSNDDLIRKESLVNESTLHVS</sequence>
<organism evidence="1 2">
    <name type="scientific">Pristionchus mayeri</name>
    <dbReference type="NCBI Taxonomy" id="1317129"/>
    <lineage>
        <taxon>Eukaryota</taxon>
        <taxon>Metazoa</taxon>
        <taxon>Ecdysozoa</taxon>
        <taxon>Nematoda</taxon>
        <taxon>Chromadorea</taxon>
        <taxon>Rhabditida</taxon>
        <taxon>Rhabditina</taxon>
        <taxon>Diplogasteromorpha</taxon>
        <taxon>Diplogasteroidea</taxon>
        <taxon>Neodiplogasteridae</taxon>
        <taxon>Pristionchus</taxon>
    </lineage>
</organism>
<keyword evidence="2" id="KW-1185">Reference proteome</keyword>
<gene>
    <name evidence="1" type="ORF">PMAYCL1PPCAC_07849</name>
</gene>
<evidence type="ECO:0000313" key="2">
    <source>
        <dbReference type="Proteomes" id="UP001328107"/>
    </source>
</evidence>
<comment type="caution">
    <text evidence="1">The sequence shown here is derived from an EMBL/GenBank/DDBJ whole genome shotgun (WGS) entry which is preliminary data.</text>
</comment>
<name>A0AAN5CCP7_9BILA</name>